<proteinExistence type="predicted"/>
<dbReference type="Proteomes" id="UP001203423">
    <property type="component" value="Unassembled WGS sequence"/>
</dbReference>
<evidence type="ECO:0000313" key="1">
    <source>
        <dbReference type="EMBL" id="MCL1127674.1"/>
    </source>
</evidence>
<evidence type="ECO:0000313" key="2">
    <source>
        <dbReference type="Proteomes" id="UP001203423"/>
    </source>
</evidence>
<reference evidence="1 2" key="1">
    <citation type="submission" date="2022-01" db="EMBL/GenBank/DDBJ databases">
        <title>Whole genome-based taxonomy of the Shewanellaceae.</title>
        <authorList>
            <person name="Martin-Rodriguez A.J."/>
        </authorList>
    </citation>
    <scope>NUCLEOTIDE SEQUENCE [LARGE SCALE GENOMIC DNA]</scope>
    <source>
        <strain evidence="1 2">DSM 17177</strain>
    </source>
</reference>
<name>A0ABT0LJA3_9GAMM</name>
<accession>A0ABT0LJA3</accession>
<dbReference type="EMBL" id="JAKIKS010000191">
    <property type="protein sequence ID" value="MCL1127674.1"/>
    <property type="molecule type" value="Genomic_DNA"/>
</dbReference>
<organism evidence="1 2">
    <name type="scientific">Shewanella surugensis</name>
    <dbReference type="NCBI Taxonomy" id="212020"/>
    <lineage>
        <taxon>Bacteria</taxon>
        <taxon>Pseudomonadati</taxon>
        <taxon>Pseudomonadota</taxon>
        <taxon>Gammaproteobacteria</taxon>
        <taxon>Alteromonadales</taxon>
        <taxon>Shewanellaceae</taxon>
        <taxon>Shewanella</taxon>
    </lineage>
</organism>
<gene>
    <name evidence="1" type="ORF">L2764_25175</name>
</gene>
<keyword evidence="2" id="KW-1185">Reference proteome</keyword>
<evidence type="ECO:0008006" key="3">
    <source>
        <dbReference type="Google" id="ProtNLM"/>
    </source>
</evidence>
<protein>
    <recommendedName>
        <fullName evidence="3">Transglutaminase domain-containing protein</fullName>
    </recommendedName>
</protein>
<sequence length="157" mass="17518">MNIYDEAKAFRAALQVVVLEGEGILDTLDGAEPLKNFPSGSCGVVSNLFAYYLCQSGLEANEISVVVDQDSFHSVKTHAWVQLGNKYIDLTASQFPEITDKEIVVQDSQSLGWLVSLKNLAESQDNGHVYINHPELHTDLADFEDLYEQVTRRIVRT</sequence>
<dbReference type="RefSeq" id="WP_248943111.1">
    <property type="nucleotide sequence ID" value="NZ_JAKIKS010000191.1"/>
</dbReference>
<comment type="caution">
    <text evidence="1">The sequence shown here is derived from an EMBL/GenBank/DDBJ whole genome shotgun (WGS) entry which is preliminary data.</text>
</comment>